<accession>A0ABD2J8S2</accession>
<feature type="compositionally biased region" description="Basic and acidic residues" evidence="1">
    <location>
        <begin position="35"/>
        <end position="47"/>
    </location>
</feature>
<evidence type="ECO:0000256" key="1">
    <source>
        <dbReference type="SAM" id="MobiDB-lite"/>
    </source>
</evidence>
<dbReference type="AlphaFoldDB" id="A0ABD2J8S2"/>
<keyword evidence="3" id="KW-1185">Reference proteome</keyword>
<dbReference type="Proteomes" id="UP001620626">
    <property type="component" value="Unassembled WGS sequence"/>
</dbReference>
<organism evidence="2 3">
    <name type="scientific">Heterodera trifolii</name>
    <dbReference type="NCBI Taxonomy" id="157864"/>
    <lineage>
        <taxon>Eukaryota</taxon>
        <taxon>Metazoa</taxon>
        <taxon>Ecdysozoa</taxon>
        <taxon>Nematoda</taxon>
        <taxon>Chromadorea</taxon>
        <taxon>Rhabditida</taxon>
        <taxon>Tylenchina</taxon>
        <taxon>Tylenchomorpha</taxon>
        <taxon>Tylenchoidea</taxon>
        <taxon>Heteroderidae</taxon>
        <taxon>Heteroderinae</taxon>
        <taxon>Heterodera</taxon>
    </lineage>
</organism>
<feature type="region of interest" description="Disordered" evidence="1">
    <location>
        <begin position="1"/>
        <end position="55"/>
    </location>
</feature>
<proteinExistence type="predicted"/>
<sequence>MRIHRLEEEKPKRGDQTNGWMHEDNDGLGSQSVTSRERRQTADRMNDELPQPTITPYSIHIHPKLNFYPPIHSFRRVQPALAPAVVVWCPCVAHTSS</sequence>
<dbReference type="EMBL" id="JBICBT010001025">
    <property type="protein sequence ID" value="KAL3086991.1"/>
    <property type="molecule type" value="Genomic_DNA"/>
</dbReference>
<protein>
    <submittedName>
        <fullName evidence="2">Uncharacterized protein</fullName>
    </submittedName>
</protein>
<name>A0ABD2J8S2_9BILA</name>
<gene>
    <name evidence="2" type="ORF">niasHT_025515</name>
</gene>
<evidence type="ECO:0000313" key="3">
    <source>
        <dbReference type="Proteomes" id="UP001620626"/>
    </source>
</evidence>
<evidence type="ECO:0000313" key="2">
    <source>
        <dbReference type="EMBL" id="KAL3086991.1"/>
    </source>
</evidence>
<reference evidence="2 3" key="1">
    <citation type="submission" date="2024-10" db="EMBL/GenBank/DDBJ databases">
        <authorList>
            <person name="Kim D."/>
        </authorList>
    </citation>
    <scope>NUCLEOTIDE SEQUENCE [LARGE SCALE GENOMIC DNA]</scope>
    <source>
        <strain evidence="2">BH-2024</strain>
    </source>
</reference>
<feature type="compositionally biased region" description="Basic and acidic residues" evidence="1">
    <location>
        <begin position="1"/>
        <end position="25"/>
    </location>
</feature>
<comment type="caution">
    <text evidence="2">The sequence shown here is derived from an EMBL/GenBank/DDBJ whole genome shotgun (WGS) entry which is preliminary data.</text>
</comment>